<evidence type="ECO:0000313" key="8">
    <source>
        <dbReference type="EMBL" id="OBT93722.1"/>
    </source>
</evidence>
<dbReference type="InterPro" id="IPR011701">
    <property type="entry name" value="MFS"/>
</dbReference>
<dbReference type="Gene3D" id="1.20.1720.10">
    <property type="entry name" value="Multidrug resistance protein D"/>
    <property type="match status" value="1"/>
</dbReference>
<dbReference type="PROSITE" id="PS50850">
    <property type="entry name" value="MFS"/>
    <property type="match status" value="1"/>
</dbReference>
<gene>
    <name evidence="8" type="ORF">VE01_08100</name>
</gene>
<comment type="subcellular location">
    <subcellularLocation>
        <location evidence="1">Membrane</location>
        <topology evidence="1">Multi-pass membrane protein</topology>
    </subcellularLocation>
</comment>
<dbReference type="GeneID" id="28841486"/>
<dbReference type="OrthoDB" id="2441642at2759"/>
<evidence type="ECO:0000256" key="4">
    <source>
        <dbReference type="ARBA" id="ARBA00023136"/>
    </source>
</evidence>
<reference evidence="9" key="2">
    <citation type="journal article" date="2018" name="Nat. Commun.">
        <title>Extreme sensitivity to ultraviolet light in the fungal pathogen causing white-nose syndrome of bats.</title>
        <authorList>
            <person name="Palmer J.M."/>
            <person name="Drees K.P."/>
            <person name="Foster J.T."/>
            <person name="Lindner D.L."/>
        </authorList>
    </citation>
    <scope>NUCLEOTIDE SEQUENCE [LARGE SCALE GENOMIC DNA]</scope>
    <source>
        <strain evidence="9">UAMH 10579</strain>
    </source>
</reference>
<dbReference type="GO" id="GO:0022857">
    <property type="term" value="F:transmembrane transporter activity"/>
    <property type="evidence" value="ECO:0007669"/>
    <property type="project" value="InterPro"/>
</dbReference>
<dbReference type="PRINTS" id="PR01036">
    <property type="entry name" value="TCRTETB"/>
</dbReference>
<evidence type="ECO:0000256" key="1">
    <source>
        <dbReference type="ARBA" id="ARBA00004141"/>
    </source>
</evidence>
<dbReference type="Gene3D" id="1.20.1250.20">
    <property type="entry name" value="MFS general substrate transporter like domains"/>
    <property type="match status" value="1"/>
</dbReference>
<protein>
    <recommendedName>
        <fullName evidence="7">Major facilitator superfamily (MFS) profile domain-containing protein</fullName>
    </recommendedName>
</protein>
<keyword evidence="3 6" id="KW-1133">Transmembrane helix</keyword>
<evidence type="ECO:0000259" key="7">
    <source>
        <dbReference type="PROSITE" id="PS50850"/>
    </source>
</evidence>
<feature type="transmembrane region" description="Helical" evidence="6">
    <location>
        <begin position="20"/>
        <end position="37"/>
    </location>
</feature>
<keyword evidence="2 6" id="KW-0812">Transmembrane</keyword>
<feature type="transmembrane region" description="Helical" evidence="6">
    <location>
        <begin position="438"/>
        <end position="456"/>
    </location>
</feature>
<feature type="transmembrane region" description="Helical" evidence="6">
    <location>
        <begin position="148"/>
        <end position="173"/>
    </location>
</feature>
<feature type="transmembrane region" description="Helical" evidence="6">
    <location>
        <begin position="462"/>
        <end position="483"/>
    </location>
</feature>
<keyword evidence="4 6" id="KW-0472">Membrane</keyword>
<dbReference type="STRING" id="342668.A0A1B8GD31"/>
<dbReference type="AlphaFoldDB" id="A0A1B8GD31"/>
<reference evidence="8 9" key="1">
    <citation type="submission" date="2016-03" db="EMBL/GenBank/DDBJ databases">
        <title>Comparative genomics of Pseudogymnoascus destructans, the fungus causing white-nose syndrome of bats.</title>
        <authorList>
            <person name="Palmer J.M."/>
            <person name="Drees K.P."/>
            <person name="Foster J.T."/>
            <person name="Lindner D.L."/>
        </authorList>
    </citation>
    <scope>NUCLEOTIDE SEQUENCE [LARGE SCALE GENOMIC DNA]</scope>
    <source>
        <strain evidence="8 9">UAMH 10579</strain>
    </source>
</reference>
<dbReference type="GO" id="GO:0005886">
    <property type="term" value="C:plasma membrane"/>
    <property type="evidence" value="ECO:0007669"/>
    <property type="project" value="TreeGrafter"/>
</dbReference>
<dbReference type="Proteomes" id="UP000091956">
    <property type="component" value="Unassembled WGS sequence"/>
</dbReference>
<dbReference type="PANTHER" id="PTHR23502">
    <property type="entry name" value="MAJOR FACILITATOR SUPERFAMILY"/>
    <property type="match status" value="1"/>
</dbReference>
<dbReference type="RefSeq" id="XP_018127455.1">
    <property type="nucleotide sequence ID" value="XM_018277528.2"/>
</dbReference>
<feature type="transmembrane region" description="Helical" evidence="6">
    <location>
        <begin position="372"/>
        <end position="390"/>
    </location>
</feature>
<organism evidence="8 9">
    <name type="scientific">Pseudogymnoascus verrucosus</name>
    <dbReference type="NCBI Taxonomy" id="342668"/>
    <lineage>
        <taxon>Eukaryota</taxon>
        <taxon>Fungi</taxon>
        <taxon>Dikarya</taxon>
        <taxon>Ascomycota</taxon>
        <taxon>Pezizomycotina</taxon>
        <taxon>Leotiomycetes</taxon>
        <taxon>Thelebolales</taxon>
        <taxon>Thelebolaceae</taxon>
        <taxon>Pseudogymnoascus</taxon>
    </lineage>
</organism>
<dbReference type="Pfam" id="PF07690">
    <property type="entry name" value="MFS_1"/>
    <property type="match status" value="1"/>
</dbReference>
<dbReference type="SUPFAM" id="SSF103473">
    <property type="entry name" value="MFS general substrate transporter"/>
    <property type="match status" value="1"/>
</dbReference>
<keyword evidence="9" id="KW-1185">Reference proteome</keyword>
<proteinExistence type="predicted"/>
<feature type="transmembrane region" description="Helical" evidence="6">
    <location>
        <begin position="281"/>
        <end position="304"/>
    </location>
</feature>
<dbReference type="InterPro" id="IPR020846">
    <property type="entry name" value="MFS_dom"/>
</dbReference>
<feature type="transmembrane region" description="Helical" evidence="6">
    <location>
        <begin position="179"/>
        <end position="199"/>
    </location>
</feature>
<evidence type="ECO:0000256" key="5">
    <source>
        <dbReference type="SAM" id="MobiDB-lite"/>
    </source>
</evidence>
<feature type="transmembrane region" description="Helical" evidence="6">
    <location>
        <begin position="57"/>
        <end position="76"/>
    </location>
</feature>
<feature type="transmembrane region" description="Helical" evidence="6">
    <location>
        <begin position="88"/>
        <end position="105"/>
    </location>
</feature>
<evidence type="ECO:0000256" key="6">
    <source>
        <dbReference type="SAM" id="Phobius"/>
    </source>
</evidence>
<accession>A0A1B8GD31</accession>
<sequence>MTNLSAPDERFTVFSDRQKIFLTIILSLANLASPLAATSYVPLLPLLSRLFSTSLEAINLSVTVYVIFQAISPSLFAPYADVHGRRPVFLITYCLFTLASLGLALNGTKSYAGLLVLRALQSLGASAVLSLSYGVVADVAIPSERGKMLGPIGAIGNLGVCIGPVVGGSIAFGSGNVKWVFWSLVIFGGAMTLATGLVFPETGRNIVGNGGTPPTGCYRTWWRALFSQEEGNDDEAIPSASNNVFVVEAPRDKAIQHRWTVLLPKNPFFGIRIIFYKDAALVLFLSSIFYATYYCIQASISVIFESTYSFNALQVGLAYLPGGLGCIIGATFTGSFMDHNYRVTANEMGHEVDKIKGDNMMDFPIERVRTRFCLHFLVLYTAAFVGYGWAAETHTHFSVCLILQAVLGLFCMLFNIVSQALLIDIFPANSSAAAATGNLARCSLTAILISVLQPGLDKMGRGWYFTLLGLLSGLGGIVVVLLIRSRGLQWRTERTKGSQEAKSPDSPRGSNTNVLDIKHSLDEIKHSQSQDVCDVEKAS</sequence>
<evidence type="ECO:0000256" key="3">
    <source>
        <dbReference type="ARBA" id="ARBA00022989"/>
    </source>
</evidence>
<feature type="region of interest" description="Disordered" evidence="5">
    <location>
        <begin position="493"/>
        <end position="513"/>
    </location>
</feature>
<dbReference type="InterPro" id="IPR036259">
    <property type="entry name" value="MFS_trans_sf"/>
</dbReference>
<feature type="transmembrane region" description="Helical" evidence="6">
    <location>
        <begin position="396"/>
        <end position="417"/>
    </location>
</feature>
<feature type="domain" description="Major facilitator superfamily (MFS) profile" evidence="7">
    <location>
        <begin position="22"/>
        <end position="487"/>
    </location>
</feature>
<dbReference type="EMBL" id="KV460250">
    <property type="protein sequence ID" value="OBT93722.1"/>
    <property type="molecule type" value="Genomic_DNA"/>
</dbReference>
<name>A0A1B8GD31_9PEZI</name>
<evidence type="ECO:0000313" key="9">
    <source>
        <dbReference type="Proteomes" id="UP000091956"/>
    </source>
</evidence>
<feature type="compositionally biased region" description="Basic and acidic residues" evidence="5">
    <location>
        <begin position="493"/>
        <end position="505"/>
    </location>
</feature>
<dbReference type="PANTHER" id="PTHR23502:SF151">
    <property type="entry name" value="MAJOR FACILITATOR SUPERFAMILY (MFS) PROFILE DOMAIN-CONTAINING PROTEIN"/>
    <property type="match status" value="1"/>
</dbReference>
<feature type="transmembrane region" description="Helical" evidence="6">
    <location>
        <begin position="111"/>
        <end position="136"/>
    </location>
</feature>
<feature type="transmembrane region" description="Helical" evidence="6">
    <location>
        <begin position="316"/>
        <end position="337"/>
    </location>
</feature>
<evidence type="ECO:0000256" key="2">
    <source>
        <dbReference type="ARBA" id="ARBA00022692"/>
    </source>
</evidence>